<dbReference type="EMBL" id="JABEQI010000007">
    <property type="protein sequence ID" value="MBB2187247.1"/>
    <property type="molecule type" value="Genomic_DNA"/>
</dbReference>
<evidence type="ECO:0000256" key="2">
    <source>
        <dbReference type="ARBA" id="ARBA00023125"/>
    </source>
</evidence>
<dbReference type="AlphaFoldDB" id="A0A370G0P4"/>
<gene>
    <name evidence="6" type="ORF">C7453_10881</name>
    <name evidence="5" type="ORF">HLH32_12800</name>
</gene>
<dbReference type="GO" id="GO:0000976">
    <property type="term" value="F:transcription cis-regulatory region binding"/>
    <property type="evidence" value="ECO:0007669"/>
    <property type="project" value="TreeGrafter"/>
</dbReference>
<evidence type="ECO:0000313" key="6">
    <source>
        <dbReference type="EMBL" id="RDI36790.1"/>
    </source>
</evidence>
<organism evidence="6 7">
    <name type="scientific">Gluconacetobacter liquefaciens</name>
    <name type="common">Acetobacter liquefaciens</name>
    <dbReference type="NCBI Taxonomy" id="89584"/>
    <lineage>
        <taxon>Bacteria</taxon>
        <taxon>Pseudomonadati</taxon>
        <taxon>Pseudomonadota</taxon>
        <taxon>Alphaproteobacteria</taxon>
        <taxon>Acetobacterales</taxon>
        <taxon>Acetobacteraceae</taxon>
        <taxon>Gluconacetobacter</taxon>
    </lineage>
</organism>
<dbReference type="Gene3D" id="3.40.50.2300">
    <property type="match status" value="2"/>
</dbReference>
<evidence type="ECO:0000256" key="3">
    <source>
        <dbReference type="ARBA" id="ARBA00023163"/>
    </source>
</evidence>
<proteinExistence type="predicted"/>
<accession>A0A370G0P4</accession>
<comment type="caution">
    <text evidence="6">The sequence shown here is derived from an EMBL/GenBank/DDBJ whole genome shotgun (WGS) entry which is preliminary data.</text>
</comment>
<evidence type="ECO:0000313" key="5">
    <source>
        <dbReference type="EMBL" id="MBB2187247.1"/>
    </source>
</evidence>
<dbReference type="InterPro" id="IPR010982">
    <property type="entry name" value="Lambda_DNA-bd_dom_sf"/>
</dbReference>
<dbReference type="InterPro" id="IPR046335">
    <property type="entry name" value="LacI/GalR-like_sensor"/>
</dbReference>
<dbReference type="PANTHER" id="PTHR30146">
    <property type="entry name" value="LACI-RELATED TRANSCRIPTIONAL REPRESSOR"/>
    <property type="match status" value="1"/>
</dbReference>
<dbReference type="SUPFAM" id="SSF53822">
    <property type="entry name" value="Periplasmic binding protein-like I"/>
    <property type="match status" value="1"/>
</dbReference>
<feature type="domain" description="HTH lacI-type" evidence="4">
    <location>
        <begin position="1"/>
        <end position="44"/>
    </location>
</feature>
<evidence type="ECO:0000313" key="7">
    <source>
        <dbReference type="Proteomes" id="UP000254958"/>
    </source>
</evidence>
<dbReference type="SMART" id="SM00354">
    <property type="entry name" value="HTH_LACI"/>
    <property type="match status" value="1"/>
</dbReference>
<dbReference type="Proteomes" id="UP000562982">
    <property type="component" value="Unassembled WGS sequence"/>
</dbReference>
<dbReference type="InterPro" id="IPR028082">
    <property type="entry name" value="Peripla_BP_I"/>
</dbReference>
<protein>
    <submittedName>
        <fullName evidence="5">LacI family DNA-binding transcriptional regulator</fullName>
    </submittedName>
    <submittedName>
        <fullName evidence="6">LacI family transcriptional regulator</fullName>
    </submittedName>
</protein>
<reference evidence="5 8" key="2">
    <citation type="submission" date="2020-04" db="EMBL/GenBank/DDBJ databases">
        <title>Description of novel Gluconacetobacter.</title>
        <authorList>
            <person name="Sombolestani A."/>
        </authorList>
    </citation>
    <scope>NUCLEOTIDE SEQUENCE [LARGE SCALE GENOMIC DNA]</scope>
    <source>
        <strain evidence="5 8">LMG 1382</strain>
    </source>
</reference>
<keyword evidence="1" id="KW-0805">Transcription regulation</keyword>
<dbReference type="GO" id="GO:0003700">
    <property type="term" value="F:DNA-binding transcription factor activity"/>
    <property type="evidence" value="ECO:0007669"/>
    <property type="project" value="TreeGrafter"/>
</dbReference>
<keyword evidence="2 5" id="KW-0238">DNA-binding</keyword>
<dbReference type="Gene3D" id="1.10.260.40">
    <property type="entry name" value="lambda repressor-like DNA-binding domains"/>
    <property type="match status" value="1"/>
</dbReference>
<dbReference type="EMBL" id="QQAW01000008">
    <property type="protein sequence ID" value="RDI36790.1"/>
    <property type="molecule type" value="Genomic_DNA"/>
</dbReference>
<dbReference type="Proteomes" id="UP000254958">
    <property type="component" value="Unassembled WGS sequence"/>
</dbReference>
<dbReference type="Pfam" id="PF13377">
    <property type="entry name" value="Peripla_BP_3"/>
    <property type="match status" value="1"/>
</dbReference>
<dbReference type="SUPFAM" id="SSF47413">
    <property type="entry name" value="lambda repressor-like DNA-binding domains"/>
    <property type="match status" value="1"/>
</dbReference>
<reference evidence="6 7" key="1">
    <citation type="submission" date="2018-07" db="EMBL/GenBank/DDBJ databases">
        <title>Genomic Encyclopedia of Type Strains, Phase IV (KMG-IV): sequencing the most valuable type-strain genomes for metagenomic binning, comparative biology and taxonomic classification.</title>
        <authorList>
            <person name="Goeker M."/>
        </authorList>
    </citation>
    <scope>NUCLEOTIDE SEQUENCE [LARGE SCALE GENOMIC DNA]</scope>
    <source>
        <strain evidence="6 7">DSM 5603</strain>
    </source>
</reference>
<keyword evidence="3" id="KW-0804">Transcription</keyword>
<dbReference type="InterPro" id="IPR000843">
    <property type="entry name" value="HTH_LacI"/>
</dbReference>
<keyword evidence="7" id="KW-1185">Reference proteome</keyword>
<evidence type="ECO:0000313" key="8">
    <source>
        <dbReference type="Proteomes" id="UP000562982"/>
    </source>
</evidence>
<evidence type="ECO:0000259" key="4">
    <source>
        <dbReference type="PROSITE" id="PS50932"/>
    </source>
</evidence>
<dbReference type="PANTHER" id="PTHR30146:SF109">
    <property type="entry name" value="HTH-TYPE TRANSCRIPTIONAL REGULATOR GALS"/>
    <property type="match status" value="1"/>
</dbReference>
<dbReference type="CDD" id="cd01392">
    <property type="entry name" value="HTH_LacI"/>
    <property type="match status" value="1"/>
</dbReference>
<dbReference type="PROSITE" id="PS50932">
    <property type="entry name" value="HTH_LACI_2"/>
    <property type="match status" value="1"/>
</dbReference>
<name>A0A370G0P4_GLULI</name>
<evidence type="ECO:0000256" key="1">
    <source>
        <dbReference type="ARBA" id="ARBA00023015"/>
    </source>
</evidence>
<dbReference type="CDD" id="cd06267">
    <property type="entry name" value="PBP1_LacI_sugar_binding-like"/>
    <property type="match status" value="1"/>
</dbReference>
<sequence length="319" mass="34401">MSAVSLVVRNRDGGRINGDLKARIQKAVSDLDYRPNSFARSLVSQLPSSISVVVPSIRNPFFGEMLEGILQVIGTRFTIQLHVPSEDMDYGIDIVRAAQEDNIAGLILATPPQTTLDLFRQTCPTVILDAYTAMDVSRIELNVAAAGHQLGRHLVELGHRSVGYLDFLPDKATFSCRREALGKIVRQAGGALHNAPAPAEYLDIEQGEAAFSRSWALWEAAGVTAVVAADDILAYGIMKRAQEMGMAIPDRLSVASFNDIPFSALVSPALTTVDLRAHQLGLQAAHVLLDAIAQDVSSVCTVDPELRIRRSTAACWTGG</sequence>